<dbReference type="Gene3D" id="3.40.920.10">
    <property type="entry name" value="Pyruvate-ferredoxin oxidoreductase, PFOR, domain III"/>
    <property type="match status" value="1"/>
</dbReference>
<evidence type="ECO:0000256" key="1">
    <source>
        <dbReference type="ARBA" id="ARBA00023002"/>
    </source>
</evidence>
<dbReference type="NCBIfam" id="TIGR02175">
    <property type="entry name" value="PorC_KorC"/>
    <property type="match status" value="1"/>
</dbReference>
<name>A0A953I1C1_SYMTR</name>
<dbReference type="Pfam" id="PF01558">
    <property type="entry name" value="POR"/>
    <property type="match status" value="1"/>
</dbReference>
<dbReference type="InterPro" id="IPR019752">
    <property type="entry name" value="Pyrv/ketoisovalerate_OxRed_cat"/>
</dbReference>
<evidence type="ECO:0000313" key="3">
    <source>
        <dbReference type="EMBL" id="MBY6275760.1"/>
    </source>
</evidence>
<accession>A0A953I1C1</accession>
<dbReference type="AlphaFoldDB" id="A0A953I1C1"/>
<dbReference type="PANTHER" id="PTHR42730">
    <property type="entry name" value="2-OXOGLUTARATE SYNTHASE SUBUNIT KORC"/>
    <property type="match status" value="1"/>
</dbReference>
<evidence type="ECO:0000259" key="2">
    <source>
        <dbReference type="Pfam" id="PF01558"/>
    </source>
</evidence>
<dbReference type="InterPro" id="IPR052554">
    <property type="entry name" value="2-oxoglutarate_synth_KorC"/>
</dbReference>
<dbReference type="EMBL" id="PIUK01000039">
    <property type="protein sequence ID" value="MBY6275760.1"/>
    <property type="molecule type" value="Genomic_DNA"/>
</dbReference>
<proteinExistence type="predicted"/>
<dbReference type="Proteomes" id="UP000732377">
    <property type="component" value="Unassembled WGS sequence"/>
</dbReference>
<dbReference type="PANTHER" id="PTHR42730:SF1">
    <property type="entry name" value="2-OXOGLUTARATE SYNTHASE SUBUNIT KORC"/>
    <property type="match status" value="1"/>
</dbReference>
<gene>
    <name evidence="3" type="ORF">CWE10_05975</name>
</gene>
<dbReference type="SUPFAM" id="SSF53323">
    <property type="entry name" value="Pyruvate-ferredoxin oxidoreductase, PFOR, domain III"/>
    <property type="match status" value="1"/>
</dbReference>
<dbReference type="InterPro" id="IPR011894">
    <property type="entry name" value="PorC_KorC"/>
</dbReference>
<comment type="caution">
    <text evidence="3">The sequence shown here is derived from an EMBL/GenBank/DDBJ whole genome shotgun (WGS) entry which is preliminary data.</text>
</comment>
<reference evidence="3" key="1">
    <citation type="submission" date="2017-11" db="EMBL/GenBank/DDBJ databases">
        <title>Three new genomes from thermophilic consortium.</title>
        <authorList>
            <person name="Quaggio R."/>
            <person name="Amgarten D."/>
            <person name="Setubal J.C."/>
        </authorList>
    </citation>
    <scope>NUCLEOTIDE SEQUENCE</scope>
    <source>
        <strain evidence="3">ZCTH01-B2</strain>
    </source>
</reference>
<protein>
    <submittedName>
        <fullName evidence="3">2-oxoacid:ferredoxin oxidoreductase subunit gamma</fullName>
    </submittedName>
</protein>
<keyword evidence="1" id="KW-0560">Oxidoreductase</keyword>
<sequence length="185" mass="19436">MYTHEILIAGFGGQGVLTAGQLLAYAGNLEGQHVSWVPAYGPEQRGGTANCSVVISDQPVACPMVSEPTACIVLNQPSLEKFTPAVQPGGTLVVNTSLCTGRATRTDIIVVPVPATDLAVELGNVRFANMIALGALLAVVPVVKVESILEVLPKVMGEDKARYIPINREALSRGMEEARRVLAGC</sequence>
<dbReference type="RefSeq" id="WP_273378652.1">
    <property type="nucleotide sequence ID" value="NZ_PIUK01000039.1"/>
</dbReference>
<organism evidence="3 4">
    <name type="scientific">Symbiobacterium thermophilum</name>
    <dbReference type="NCBI Taxonomy" id="2734"/>
    <lineage>
        <taxon>Bacteria</taxon>
        <taxon>Bacillati</taxon>
        <taxon>Bacillota</taxon>
        <taxon>Clostridia</taxon>
        <taxon>Eubacteriales</taxon>
        <taxon>Symbiobacteriaceae</taxon>
        <taxon>Symbiobacterium</taxon>
    </lineage>
</organism>
<evidence type="ECO:0000313" key="4">
    <source>
        <dbReference type="Proteomes" id="UP000732377"/>
    </source>
</evidence>
<feature type="domain" description="Pyruvate/ketoisovalerate oxidoreductase catalytic" evidence="2">
    <location>
        <begin position="12"/>
        <end position="176"/>
    </location>
</feature>
<dbReference type="GO" id="GO:0016625">
    <property type="term" value="F:oxidoreductase activity, acting on the aldehyde or oxo group of donors, iron-sulfur protein as acceptor"/>
    <property type="evidence" value="ECO:0007669"/>
    <property type="project" value="InterPro"/>
</dbReference>
<dbReference type="InterPro" id="IPR002869">
    <property type="entry name" value="Pyrv_flavodox_OxRed_cen"/>
</dbReference>